<dbReference type="PROSITE" id="PS50234">
    <property type="entry name" value="VWFA"/>
    <property type="match status" value="1"/>
</dbReference>
<accession>A0A931E4D0</accession>
<feature type="compositionally biased region" description="Gly residues" evidence="1">
    <location>
        <begin position="915"/>
        <end position="942"/>
    </location>
</feature>
<dbReference type="RefSeq" id="WP_196825207.1">
    <property type="nucleotide sequence ID" value="NZ_CP046980.1"/>
</dbReference>
<evidence type="ECO:0000313" key="6">
    <source>
        <dbReference type="Proteomes" id="UP000658613"/>
    </source>
</evidence>
<organism evidence="5 6">
    <name type="scientific">Corynebacterium aquatimens</name>
    <dbReference type="NCBI Taxonomy" id="1190508"/>
    <lineage>
        <taxon>Bacteria</taxon>
        <taxon>Bacillati</taxon>
        <taxon>Actinomycetota</taxon>
        <taxon>Actinomycetes</taxon>
        <taxon>Mycobacteriales</taxon>
        <taxon>Corynebacteriaceae</taxon>
        <taxon>Corynebacterium</taxon>
    </lineage>
</organism>
<dbReference type="CDD" id="cd00198">
    <property type="entry name" value="vWFA"/>
    <property type="match status" value="1"/>
</dbReference>
<evidence type="ECO:0000256" key="2">
    <source>
        <dbReference type="SAM" id="Phobius"/>
    </source>
</evidence>
<keyword evidence="2" id="KW-1133">Transmembrane helix</keyword>
<proteinExistence type="predicted"/>
<feature type="transmembrane region" description="Helical" evidence="2">
    <location>
        <begin position="698"/>
        <end position="722"/>
    </location>
</feature>
<feature type="compositionally biased region" description="Basic and acidic residues" evidence="1">
    <location>
        <begin position="62"/>
        <end position="91"/>
    </location>
</feature>
<dbReference type="Pfam" id="PF00092">
    <property type="entry name" value="VWA"/>
    <property type="match status" value="1"/>
</dbReference>
<dbReference type="AlphaFoldDB" id="A0A931E4D0"/>
<feature type="compositionally biased region" description="Polar residues" evidence="1">
    <location>
        <begin position="890"/>
        <end position="900"/>
    </location>
</feature>
<dbReference type="Gene3D" id="3.40.50.410">
    <property type="entry name" value="von Willebrand factor, type A domain"/>
    <property type="match status" value="1"/>
</dbReference>
<dbReference type="SMART" id="SM00327">
    <property type="entry name" value="VWA"/>
    <property type="match status" value="1"/>
</dbReference>
<dbReference type="EMBL" id="JADOUE010000001">
    <property type="protein sequence ID" value="MBG6122891.1"/>
    <property type="molecule type" value="Genomic_DNA"/>
</dbReference>
<evidence type="ECO:0000256" key="3">
    <source>
        <dbReference type="SAM" id="SignalP"/>
    </source>
</evidence>
<sequence>MKKVKKVLRSLGAFSAAAVLPMAFGAVGLGADALAAPATDTTVVMAQDDAPRSGSRLGQRSGGEEGERGQRQGERPGKKPGERAGKPDKGRKQNQPELQKGLQDLGACVSRNEQLDVMLLMDETGSLVPKDGEWKGTDPEHNRVPAAQTFVESLAERQEDTGTKVRVRVTGFGETYKSGTTDQAYGDWMNLDTSTVDSVKKEIEAFKDRANEDWTRHSVAVDGAYNDFTQFSKGQENPCRMLVMFTDGASTSPEGGEAERQALCRAGGPVDKLRAAGITLVTIGLRNPEDPTGDFDILRRASEGTPPPPCGDRPANGAFFEATNVGGLVIAFQQALRDGGDFEHEGTAGEPFKFVLDDSINAVRFSVTSEQDLGEKAKLVLTAPDGSTIDLVDKGDGTVGDAKVEWTSYNERFQASRGRMTLPDGGSWGGEWSLQFQDFNPDKTDGRVVSNVQIQPDLTLKFTGSEGEEEKGPVAFADDESLKVQLVDGKGNARKMKGKAVTTITLSQQGQKPVTIVENADLSKGELEIPASKFPEAPFVGRLDAATTITTSGDKGRPSTLFSPILSSTGVTVSKQNMPQLSNDLKFATESETAEATLKVKGPGKVWIEPGTSVKSDQLPEGVGEIKVESKHNSKDTALEVPAGETADLPVTFTIPEATQGLVNGAVDVSIADLDDEEEPVVIPVDTNGTFTVPLNKAAFTGALIGALLLSLIIPLLIFYLIRYLTSRIPTKATLRTRAFRLDTSGGYPAFVDGSPRLGEDNSNESVASLSPNSFSASGYSGKVKALNLNPFSEVPVVVEQVPSVSDKNAQVKNAAKLPLSLNGSWFVAANPQEPNAYDAVVLYSAATPQEKLDQLAIDIERNAPSLVEKIAQQRPAEQVNAAGDPNDPFSGTQAPSTSGPADPFAENNDPYGGFNQGGFGQGGFDQGGQGGFGQGGQGGFGQPNDPFGPGR</sequence>
<feature type="compositionally biased region" description="Low complexity" evidence="1">
    <location>
        <begin position="943"/>
        <end position="952"/>
    </location>
</feature>
<reference evidence="5" key="1">
    <citation type="submission" date="2020-11" db="EMBL/GenBank/DDBJ databases">
        <title>Sequencing the genomes of 1000 actinobacteria strains.</title>
        <authorList>
            <person name="Klenk H.-P."/>
        </authorList>
    </citation>
    <scope>NUCLEOTIDE SEQUENCE</scope>
    <source>
        <strain evidence="5">DSM 45632</strain>
    </source>
</reference>
<evidence type="ECO:0000256" key="1">
    <source>
        <dbReference type="SAM" id="MobiDB-lite"/>
    </source>
</evidence>
<keyword evidence="6" id="KW-1185">Reference proteome</keyword>
<dbReference type="Proteomes" id="UP000658613">
    <property type="component" value="Unassembled WGS sequence"/>
</dbReference>
<feature type="chain" id="PRO_5039390784" description="VWFA domain-containing protein" evidence="3">
    <location>
        <begin position="26"/>
        <end position="952"/>
    </location>
</feature>
<feature type="region of interest" description="Disordered" evidence="1">
    <location>
        <begin position="46"/>
        <end position="98"/>
    </location>
</feature>
<protein>
    <recommendedName>
        <fullName evidence="4">VWFA domain-containing protein</fullName>
    </recommendedName>
</protein>
<feature type="signal peptide" evidence="3">
    <location>
        <begin position="1"/>
        <end position="25"/>
    </location>
</feature>
<keyword evidence="2" id="KW-0812">Transmembrane</keyword>
<comment type="caution">
    <text evidence="5">The sequence shown here is derived from an EMBL/GenBank/DDBJ whole genome shotgun (WGS) entry which is preliminary data.</text>
</comment>
<dbReference type="InterPro" id="IPR036465">
    <property type="entry name" value="vWFA_dom_sf"/>
</dbReference>
<keyword evidence="2" id="KW-0472">Membrane</keyword>
<dbReference type="SUPFAM" id="SSF53300">
    <property type="entry name" value="vWA-like"/>
    <property type="match status" value="1"/>
</dbReference>
<feature type="region of interest" description="Disordered" evidence="1">
    <location>
        <begin position="874"/>
        <end position="952"/>
    </location>
</feature>
<feature type="domain" description="VWFA" evidence="4">
    <location>
        <begin position="116"/>
        <end position="336"/>
    </location>
</feature>
<dbReference type="InterPro" id="IPR002035">
    <property type="entry name" value="VWF_A"/>
</dbReference>
<evidence type="ECO:0000313" key="5">
    <source>
        <dbReference type="EMBL" id="MBG6122891.1"/>
    </source>
</evidence>
<name>A0A931E4D0_9CORY</name>
<evidence type="ECO:0000259" key="4">
    <source>
        <dbReference type="PROSITE" id="PS50234"/>
    </source>
</evidence>
<keyword evidence="3" id="KW-0732">Signal</keyword>
<gene>
    <name evidence="5" type="ORF">IW254_001860</name>
</gene>